<dbReference type="EMBL" id="BJWF01000013">
    <property type="protein sequence ID" value="GEL91996.1"/>
    <property type="molecule type" value="Genomic_DNA"/>
</dbReference>
<organism evidence="1 2">
    <name type="scientific">Enterococcus villorum</name>
    <dbReference type="NCBI Taxonomy" id="112904"/>
    <lineage>
        <taxon>Bacteria</taxon>
        <taxon>Bacillati</taxon>
        <taxon>Bacillota</taxon>
        <taxon>Bacilli</taxon>
        <taxon>Lactobacillales</taxon>
        <taxon>Enterococcaceae</taxon>
        <taxon>Enterococcus</taxon>
    </lineage>
</organism>
<dbReference type="Proteomes" id="UP000321830">
    <property type="component" value="Unassembled WGS sequence"/>
</dbReference>
<sequence length="155" mass="17795">MFKVHITRKSELTEGGCNACGIVDATVYLLELGTKKATISELTVGSLVDSLALLEGYGAEDIYEMLDEVRQLKKADRCINVHYEHGDVQFQMGNERVKVKNSLERPALYEQVNQILEQFFDLGPYVFIETKESIHLNPEWQKLMEDQTENTYLFQ</sequence>
<accession>A0A511J1V4</accession>
<dbReference type="RefSeq" id="WP_010750357.1">
    <property type="nucleotide sequence ID" value="NZ_BJWF01000013.1"/>
</dbReference>
<evidence type="ECO:0000313" key="1">
    <source>
        <dbReference type="EMBL" id="GEL91996.1"/>
    </source>
</evidence>
<gene>
    <name evidence="1" type="ORF">EVI01_13330</name>
</gene>
<dbReference type="InterPro" id="IPR032080">
    <property type="entry name" value="DUF4809"/>
</dbReference>
<comment type="caution">
    <text evidence="1">The sequence shown here is derived from an EMBL/GenBank/DDBJ whole genome shotgun (WGS) entry which is preliminary data.</text>
</comment>
<protein>
    <submittedName>
        <fullName evidence="1">DUF4809 domain-containing protein</fullName>
    </submittedName>
</protein>
<dbReference type="Pfam" id="PF16067">
    <property type="entry name" value="DUF4809"/>
    <property type="match status" value="1"/>
</dbReference>
<proteinExistence type="predicted"/>
<dbReference type="AlphaFoldDB" id="A0A511J1V4"/>
<name>A0A511J1V4_9ENTE</name>
<reference evidence="1 2" key="1">
    <citation type="submission" date="2019-07" db="EMBL/GenBank/DDBJ databases">
        <title>Whole genome shotgun sequence of Enterococcus villorum NBRC 100699.</title>
        <authorList>
            <person name="Hosoyama A."/>
            <person name="Uohara A."/>
            <person name="Ohji S."/>
            <person name="Ichikawa N."/>
        </authorList>
    </citation>
    <scope>NUCLEOTIDE SEQUENCE [LARGE SCALE GENOMIC DNA]</scope>
    <source>
        <strain evidence="1 2">NBRC 100699</strain>
    </source>
</reference>
<evidence type="ECO:0000313" key="2">
    <source>
        <dbReference type="Proteomes" id="UP000321830"/>
    </source>
</evidence>